<comment type="caution">
    <text evidence="1">The sequence shown here is derived from an EMBL/GenBank/DDBJ whole genome shotgun (WGS) entry which is preliminary data.</text>
</comment>
<protein>
    <submittedName>
        <fullName evidence="1">Uncharacterized protein</fullName>
    </submittedName>
</protein>
<sequence length="88" mass="10318">VYAEFQMVTNRNLPNTFYAELDRHIRRLMTLFRQKATKTGTTAVALADILRIHDEQEIHDIHTRRTTVLHALPVYLNEEVSGFFRTCT</sequence>
<keyword evidence="2" id="KW-1185">Reference proteome</keyword>
<feature type="non-terminal residue" evidence="1">
    <location>
        <position position="1"/>
    </location>
</feature>
<organism evidence="1 2">
    <name type="scientific">Muraenolepis orangiensis</name>
    <name type="common">Patagonian moray cod</name>
    <dbReference type="NCBI Taxonomy" id="630683"/>
    <lineage>
        <taxon>Eukaryota</taxon>
        <taxon>Metazoa</taxon>
        <taxon>Chordata</taxon>
        <taxon>Craniata</taxon>
        <taxon>Vertebrata</taxon>
        <taxon>Euteleostomi</taxon>
        <taxon>Actinopterygii</taxon>
        <taxon>Neopterygii</taxon>
        <taxon>Teleostei</taxon>
        <taxon>Neoteleostei</taxon>
        <taxon>Acanthomorphata</taxon>
        <taxon>Zeiogadaria</taxon>
        <taxon>Gadariae</taxon>
        <taxon>Gadiformes</taxon>
        <taxon>Muraenolepidoidei</taxon>
        <taxon>Muraenolepididae</taxon>
        <taxon>Muraenolepis</taxon>
    </lineage>
</organism>
<proteinExistence type="predicted"/>
<dbReference type="Proteomes" id="UP001148018">
    <property type="component" value="Unassembled WGS sequence"/>
</dbReference>
<reference evidence="1" key="1">
    <citation type="submission" date="2022-07" db="EMBL/GenBank/DDBJ databases">
        <title>Chromosome-level genome of Muraenolepis orangiensis.</title>
        <authorList>
            <person name="Kim J."/>
        </authorList>
    </citation>
    <scope>NUCLEOTIDE SEQUENCE</scope>
    <source>
        <strain evidence="1">KU_S4_2022</strain>
        <tissue evidence="1">Muscle</tissue>
    </source>
</reference>
<name>A0A9Q0F034_9TELE</name>
<accession>A0A9Q0F034</accession>
<dbReference type="OrthoDB" id="8948707at2759"/>
<dbReference type="AlphaFoldDB" id="A0A9Q0F034"/>
<dbReference type="EMBL" id="JANIIK010000034">
    <property type="protein sequence ID" value="KAJ3615271.1"/>
    <property type="molecule type" value="Genomic_DNA"/>
</dbReference>
<evidence type="ECO:0000313" key="1">
    <source>
        <dbReference type="EMBL" id="KAJ3615271.1"/>
    </source>
</evidence>
<feature type="non-terminal residue" evidence="1">
    <location>
        <position position="88"/>
    </location>
</feature>
<evidence type="ECO:0000313" key="2">
    <source>
        <dbReference type="Proteomes" id="UP001148018"/>
    </source>
</evidence>
<gene>
    <name evidence="1" type="ORF">NHX12_018839</name>
</gene>